<evidence type="ECO:0000313" key="3">
    <source>
        <dbReference type="Proteomes" id="UP000183085"/>
    </source>
</evidence>
<comment type="caution">
    <text evidence="2">The sequence shown here is derived from an EMBL/GenBank/DDBJ whole genome shotgun (WGS) entry which is preliminary data.</text>
</comment>
<proteinExistence type="predicted"/>
<evidence type="ECO:0000313" key="2">
    <source>
        <dbReference type="EMBL" id="OIP39382.1"/>
    </source>
</evidence>
<dbReference type="InterPro" id="IPR037522">
    <property type="entry name" value="HD_GYP_dom"/>
</dbReference>
<dbReference type="PROSITE" id="PS51832">
    <property type="entry name" value="HD_GYP"/>
    <property type="match status" value="1"/>
</dbReference>
<dbReference type="InterPro" id="IPR003607">
    <property type="entry name" value="HD/PDEase_dom"/>
</dbReference>
<dbReference type="STRING" id="1817895.AUJ95_05640"/>
<protein>
    <recommendedName>
        <fullName evidence="1">HD-GYP domain-containing protein</fullName>
    </recommendedName>
</protein>
<dbReference type="EMBL" id="MNYI01000151">
    <property type="protein sequence ID" value="OIP39382.1"/>
    <property type="molecule type" value="Genomic_DNA"/>
</dbReference>
<evidence type="ECO:0000259" key="1">
    <source>
        <dbReference type="PROSITE" id="PS51832"/>
    </source>
</evidence>
<name>A0A1J5E7U9_9BACT</name>
<dbReference type="Pfam" id="PF13487">
    <property type="entry name" value="HD_5"/>
    <property type="match status" value="1"/>
</dbReference>
<dbReference type="AlphaFoldDB" id="A0A1J5E7U9"/>
<dbReference type="Proteomes" id="UP000183085">
    <property type="component" value="Unassembled WGS sequence"/>
</dbReference>
<sequence>MLLKPEIKKEAIDCIKATVNDVRTGKLIDKEGAKKVVSLLVKEVMKNYKHTLLNLIDIRHHDEYTFAHSINVCVLSILIGIKKRMEKEELEELGLGGLLHDLGKIRIEHEILNKPGKLTREEIDTMKHHPTYGYEILCFDQEIGEIPREIAYQHHEQYDGGGYPRGLCGKDIHEYAIIAALADVYDALTTDRPYRKSFLPHDAMRIMITDTETKFSPDAIRLFLEHMSIYPVGSMVRLNSGEVAVVILSHEKALIRPTLRMILDPRGDYYPEAQEVDLRRDRKRFIVGSVGDDVFLERH</sequence>
<reference evidence="2 3" key="1">
    <citation type="journal article" date="2016" name="Environ. Microbiol.">
        <title>Genomic resolution of a cold subsurface aquifer community provides metabolic insights for novel microbes adapted to high CO concentrations.</title>
        <authorList>
            <person name="Probst A.J."/>
            <person name="Castelle C.J."/>
            <person name="Singh A."/>
            <person name="Brown C.T."/>
            <person name="Anantharaman K."/>
            <person name="Sharon I."/>
            <person name="Hug L.A."/>
            <person name="Burstein D."/>
            <person name="Emerson J.B."/>
            <person name="Thomas B.C."/>
            <person name="Banfield J.F."/>
        </authorList>
    </citation>
    <scope>NUCLEOTIDE SEQUENCE [LARGE SCALE GENOMIC DNA]</scope>
    <source>
        <strain evidence="2">CG2_30_40_21</strain>
    </source>
</reference>
<dbReference type="Gene3D" id="1.10.3210.10">
    <property type="entry name" value="Hypothetical protein af1432"/>
    <property type="match status" value="1"/>
</dbReference>
<dbReference type="SUPFAM" id="SSF109604">
    <property type="entry name" value="HD-domain/PDEase-like"/>
    <property type="match status" value="1"/>
</dbReference>
<dbReference type="CDD" id="cd00077">
    <property type="entry name" value="HDc"/>
    <property type="match status" value="1"/>
</dbReference>
<accession>A0A1J5E7U9</accession>
<feature type="domain" description="HD-GYP" evidence="1">
    <location>
        <begin position="41"/>
        <end position="239"/>
    </location>
</feature>
<dbReference type="PANTHER" id="PTHR43155">
    <property type="entry name" value="CYCLIC DI-GMP PHOSPHODIESTERASE PA4108-RELATED"/>
    <property type="match status" value="1"/>
</dbReference>
<organism evidence="2 3">
    <name type="scientific">Candidatus Desantisbacteria bacterium CG2_30_40_21</name>
    <dbReference type="NCBI Taxonomy" id="1817895"/>
    <lineage>
        <taxon>Bacteria</taxon>
        <taxon>Candidatus Desantisiibacteriota</taxon>
    </lineage>
</organism>
<dbReference type="SMART" id="SM00471">
    <property type="entry name" value="HDc"/>
    <property type="match status" value="1"/>
</dbReference>
<dbReference type="PANTHER" id="PTHR43155:SF2">
    <property type="entry name" value="CYCLIC DI-GMP PHOSPHODIESTERASE PA4108"/>
    <property type="match status" value="1"/>
</dbReference>
<gene>
    <name evidence="2" type="ORF">AUJ95_05640</name>
</gene>